<proteinExistence type="predicted"/>
<evidence type="ECO:0008006" key="3">
    <source>
        <dbReference type="Google" id="ProtNLM"/>
    </source>
</evidence>
<protein>
    <recommendedName>
        <fullName evidence="3">DUF3253 domain-containing protein</fullName>
    </recommendedName>
</protein>
<dbReference type="InterPro" id="IPR021660">
    <property type="entry name" value="DUF3253"/>
</dbReference>
<dbReference type="SUPFAM" id="SSF46785">
    <property type="entry name" value="Winged helix' DNA-binding domain"/>
    <property type="match status" value="1"/>
</dbReference>
<sequence length="122" mass="13605">MTDVDPHRVKAGQIRDVLLLMAAESPSGKPIGPDAVARAIAGKDEKVWRRLMKPIKDEAARLARDGKVILVRKGKPVDPDRVRGLYRIRLRAEGEPMPVYEAPKPDDDPLDDDFLPDEDDEA</sequence>
<dbReference type="EMBL" id="FMJD01000005">
    <property type="protein sequence ID" value="SCM75152.1"/>
    <property type="molecule type" value="Genomic_DNA"/>
</dbReference>
<evidence type="ECO:0000313" key="2">
    <source>
        <dbReference type="EMBL" id="SCM75152.1"/>
    </source>
</evidence>
<feature type="region of interest" description="Disordered" evidence="1">
    <location>
        <begin position="96"/>
        <end position="122"/>
    </location>
</feature>
<reference evidence="2" key="1">
    <citation type="submission" date="2016-08" db="EMBL/GenBank/DDBJ databases">
        <authorList>
            <person name="Seilhamer J.J."/>
        </authorList>
    </citation>
    <scope>NUCLEOTIDE SEQUENCE</scope>
    <source>
        <strain evidence="2">86</strain>
    </source>
</reference>
<accession>A0A212LC69</accession>
<dbReference type="RefSeq" id="WP_288199948.1">
    <property type="nucleotide sequence ID" value="NZ_LT608334.1"/>
</dbReference>
<dbReference type="InterPro" id="IPR036390">
    <property type="entry name" value="WH_DNA-bd_sf"/>
</dbReference>
<evidence type="ECO:0000256" key="1">
    <source>
        <dbReference type="SAM" id="MobiDB-lite"/>
    </source>
</evidence>
<organism evidence="2">
    <name type="scientific">uncultured Pleomorphomonas sp</name>
    <dbReference type="NCBI Taxonomy" id="442121"/>
    <lineage>
        <taxon>Bacteria</taxon>
        <taxon>Pseudomonadati</taxon>
        <taxon>Pseudomonadota</taxon>
        <taxon>Alphaproteobacteria</taxon>
        <taxon>Hyphomicrobiales</taxon>
        <taxon>Pleomorphomonadaceae</taxon>
        <taxon>Pleomorphomonas</taxon>
        <taxon>environmental samples</taxon>
    </lineage>
</organism>
<name>A0A212LC69_9HYPH</name>
<dbReference type="Gene3D" id="1.10.10.10">
    <property type="entry name" value="Winged helix-like DNA-binding domain superfamily/Winged helix DNA-binding domain"/>
    <property type="match status" value="1"/>
</dbReference>
<dbReference type="Pfam" id="PF11625">
    <property type="entry name" value="DUF3253"/>
    <property type="match status" value="1"/>
</dbReference>
<dbReference type="AlphaFoldDB" id="A0A212LC69"/>
<gene>
    <name evidence="2" type="ORF">KL86PLE_130553</name>
</gene>
<dbReference type="InterPro" id="IPR036388">
    <property type="entry name" value="WH-like_DNA-bd_sf"/>
</dbReference>
<feature type="compositionally biased region" description="Acidic residues" evidence="1">
    <location>
        <begin position="108"/>
        <end position="122"/>
    </location>
</feature>